<evidence type="ECO:0000259" key="2">
    <source>
        <dbReference type="Pfam" id="PF03807"/>
    </source>
</evidence>
<evidence type="ECO:0000256" key="1">
    <source>
        <dbReference type="ARBA" id="ARBA00023002"/>
    </source>
</evidence>
<dbReference type="Proteomes" id="UP001183615">
    <property type="component" value="Unassembled WGS sequence"/>
</dbReference>
<protein>
    <submittedName>
        <fullName evidence="3">NAD(P)-binding domain-containing protein</fullName>
    </submittedName>
</protein>
<proteinExistence type="predicted"/>
<organism evidence="3 4">
    <name type="scientific">Streptomyces johnsoniae</name>
    <dbReference type="NCBI Taxonomy" id="3075532"/>
    <lineage>
        <taxon>Bacteria</taxon>
        <taxon>Bacillati</taxon>
        <taxon>Actinomycetota</taxon>
        <taxon>Actinomycetes</taxon>
        <taxon>Kitasatosporales</taxon>
        <taxon>Streptomycetaceae</taxon>
        <taxon>Streptomyces</taxon>
    </lineage>
</organism>
<sequence>MRIGIIGAGGMGGAIARRAALAGASVLLADRSQDRARRAAALAVRDTPGAVRPATVAGALRPQLIVLALGWRESLGLIESRGRALAGRTLVDVTVPTGRHATANGVRALAGAAPGARWVKAFATADSRALFAGEIDRRPVDVFVASDDDRAKLSVIELVDRSGLRALDVGGLDNARVLEEMARIGQEMRERLLITGGWSFQFLPSW</sequence>
<name>A0ABU2S4B8_9ACTN</name>
<dbReference type="Gene3D" id="3.40.50.720">
    <property type="entry name" value="NAD(P)-binding Rossmann-like Domain"/>
    <property type="match status" value="1"/>
</dbReference>
<dbReference type="Pfam" id="PF03807">
    <property type="entry name" value="F420_oxidored"/>
    <property type="match status" value="1"/>
</dbReference>
<comment type="caution">
    <text evidence="3">The sequence shown here is derived from an EMBL/GenBank/DDBJ whole genome shotgun (WGS) entry which is preliminary data.</text>
</comment>
<keyword evidence="1" id="KW-0560">Oxidoreductase</keyword>
<reference evidence="4" key="1">
    <citation type="submission" date="2023-07" db="EMBL/GenBank/DDBJ databases">
        <title>30 novel species of actinomycetes from the DSMZ collection.</title>
        <authorList>
            <person name="Nouioui I."/>
        </authorList>
    </citation>
    <scope>NUCLEOTIDE SEQUENCE [LARGE SCALE GENOMIC DNA]</scope>
    <source>
        <strain evidence="4">DSM 41886</strain>
    </source>
</reference>
<feature type="domain" description="Pyrroline-5-carboxylate reductase catalytic N-terminal" evidence="2">
    <location>
        <begin position="2"/>
        <end position="96"/>
    </location>
</feature>
<dbReference type="PANTHER" id="PTHR14239:SF10">
    <property type="entry name" value="REDUCTASE"/>
    <property type="match status" value="1"/>
</dbReference>
<accession>A0ABU2S4B8</accession>
<dbReference type="SUPFAM" id="SSF51735">
    <property type="entry name" value="NAD(P)-binding Rossmann-fold domains"/>
    <property type="match status" value="1"/>
</dbReference>
<dbReference type="InterPro" id="IPR036291">
    <property type="entry name" value="NAD(P)-bd_dom_sf"/>
</dbReference>
<gene>
    <name evidence="3" type="ORF">RM779_14685</name>
</gene>
<evidence type="ECO:0000313" key="3">
    <source>
        <dbReference type="EMBL" id="MDT0443826.1"/>
    </source>
</evidence>
<dbReference type="EMBL" id="JAVREV010000007">
    <property type="protein sequence ID" value="MDT0443826.1"/>
    <property type="molecule type" value="Genomic_DNA"/>
</dbReference>
<dbReference type="PANTHER" id="PTHR14239">
    <property type="entry name" value="DUDULIN-RELATED"/>
    <property type="match status" value="1"/>
</dbReference>
<dbReference type="InterPro" id="IPR028939">
    <property type="entry name" value="P5C_Rdtase_cat_N"/>
</dbReference>
<dbReference type="InterPro" id="IPR051267">
    <property type="entry name" value="STEAP_metalloreductase"/>
</dbReference>
<evidence type="ECO:0000313" key="4">
    <source>
        <dbReference type="Proteomes" id="UP001183615"/>
    </source>
</evidence>
<dbReference type="RefSeq" id="WP_311618131.1">
    <property type="nucleotide sequence ID" value="NZ_JAVREV010000007.1"/>
</dbReference>
<keyword evidence="4" id="KW-1185">Reference proteome</keyword>